<protein>
    <recommendedName>
        <fullName evidence="3">PA14 domain-containing protein</fullName>
    </recommendedName>
</protein>
<gene>
    <name evidence="1" type="ORF">GCM10009107_13720</name>
</gene>
<proteinExistence type="predicted"/>
<accession>A0ABP3V1P2</accession>
<evidence type="ECO:0008006" key="3">
    <source>
        <dbReference type="Google" id="ProtNLM"/>
    </source>
</evidence>
<dbReference type="Proteomes" id="UP001500279">
    <property type="component" value="Unassembled WGS sequence"/>
</dbReference>
<reference evidence="2" key="1">
    <citation type="journal article" date="2019" name="Int. J. Syst. Evol. Microbiol.">
        <title>The Global Catalogue of Microorganisms (GCM) 10K type strain sequencing project: providing services to taxonomists for standard genome sequencing and annotation.</title>
        <authorList>
            <consortium name="The Broad Institute Genomics Platform"/>
            <consortium name="The Broad Institute Genome Sequencing Center for Infectious Disease"/>
            <person name="Wu L."/>
            <person name="Ma J."/>
        </authorList>
    </citation>
    <scope>NUCLEOTIDE SEQUENCE [LARGE SCALE GENOMIC DNA]</scope>
    <source>
        <strain evidence="2">JCM 15503</strain>
    </source>
</reference>
<dbReference type="Gene3D" id="3.90.182.10">
    <property type="entry name" value="Toxin - Anthrax Protective Antigen,domain 1"/>
    <property type="match status" value="1"/>
</dbReference>
<organism evidence="1 2">
    <name type="scientific">Ideonella azotifigens</name>
    <dbReference type="NCBI Taxonomy" id="513160"/>
    <lineage>
        <taxon>Bacteria</taxon>
        <taxon>Pseudomonadati</taxon>
        <taxon>Pseudomonadota</taxon>
        <taxon>Betaproteobacteria</taxon>
        <taxon>Burkholderiales</taxon>
        <taxon>Sphaerotilaceae</taxon>
        <taxon>Ideonella</taxon>
    </lineage>
</organism>
<comment type="caution">
    <text evidence="1">The sequence shown here is derived from an EMBL/GenBank/DDBJ whole genome shotgun (WGS) entry which is preliminary data.</text>
</comment>
<sequence>MPLPGAGAAAAEAAMAEVLAEPSALRCSDSNAKGTGLQADYFAGDALNGQPLLSRLEPTVEFELATDWPTAAARPRSARWQGWIKAPLKGLYHFHALPGSTVIVAGQWMMGGQAVPDAAIELQPGRFYPIEMRADLSTSVAARLEWTAPHGLRYVVPRALLFPPSPKVAGA</sequence>
<name>A0ABP3V1P2_9BURK</name>
<evidence type="ECO:0000313" key="2">
    <source>
        <dbReference type="Proteomes" id="UP001500279"/>
    </source>
</evidence>
<dbReference type="SUPFAM" id="SSF56988">
    <property type="entry name" value="Anthrax protective antigen"/>
    <property type="match status" value="1"/>
</dbReference>
<dbReference type="EMBL" id="BAAAEW010000006">
    <property type="protein sequence ID" value="GAA0746346.1"/>
    <property type="molecule type" value="Genomic_DNA"/>
</dbReference>
<keyword evidence="2" id="KW-1185">Reference proteome</keyword>
<evidence type="ECO:0000313" key="1">
    <source>
        <dbReference type="EMBL" id="GAA0746346.1"/>
    </source>
</evidence>